<organism evidence="1 2">
    <name type="scientific">Trifolium pratense</name>
    <name type="common">Red clover</name>
    <dbReference type="NCBI Taxonomy" id="57577"/>
    <lineage>
        <taxon>Eukaryota</taxon>
        <taxon>Viridiplantae</taxon>
        <taxon>Streptophyta</taxon>
        <taxon>Embryophyta</taxon>
        <taxon>Tracheophyta</taxon>
        <taxon>Spermatophyta</taxon>
        <taxon>Magnoliopsida</taxon>
        <taxon>eudicotyledons</taxon>
        <taxon>Gunneridae</taxon>
        <taxon>Pentapetalae</taxon>
        <taxon>rosids</taxon>
        <taxon>fabids</taxon>
        <taxon>Fabales</taxon>
        <taxon>Fabaceae</taxon>
        <taxon>Papilionoideae</taxon>
        <taxon>50 kb inversion clade</taxon>
        <taxon>NPAAA clade</taxon>
        <taxon>Hologalegina</taxon>
        <taxon>IRL clade</taxon>
        <taxon>Trifolieae</taxon>
        <taxon>Trifolium</taxon>
    </lineage>
</organism>
<evidence type="ECO:0000313" key="1">
    <source>
        <dbReference type="EMBL" id="CAJ2634921.1"/>
    </source>
</evidence>
<dbReference type="Proteomes" id="UP001177021">
    <property type="component" value="Unassembled WGS sequence"/>
</dbReference>
<reference evidence="1" key="1">
    <citation type="submission" date="2023-10" db="EMBL/GenBank/DDBJ databases">
        <authorList>
            <person name="Rodriguez Cubillos JULIANA M."/>
            <person name="De Vega J."/>
        </authorList>
    </citation>
    <scope>NUCLEOTIDE SEQUENCE</scope>
</reference>
<gene>
    <name evidence="1" type="ORF">MILVUS5_LOCUS5708</name>
</gene>
<accession>A0ACB0ISM5</accession>
<name>A0ACB0ISM5_TRIPR</name>
<evidence type="ECO:0000313" key="2">
    <source>
        <dbReference type="Proteomes" id="UP001177021"/>
    </source>
</evidence>
<comment type="caution">
    <text evidence="1">The sequence shown here is derived from an EMBL/GenBank/DDBJ whole genome shotgun (WGS) entry which is preliminary data.</text>
</comment>
<keyword evidence="2" id="KW-1185">Reference proteome</keyword>
<sequence>MTNLWDQLALMEPDELKAVKAYIDHREEQRLVQFLMALRDEFEALRGGILHRTPLPKVDSVVNELLAEEIRLKSHSLSHLDKEIHTSPPSVFAAHSNKGKPQGRVGVGIDECAFCKQKGHWKSNCPQLMKAGRKFFKAPSSNVVAATSSTVAPPSVGSGIGSAYPSETNSHVFDLAEQFQKFLATQPHAMSASSIKGLNPSSLSGISSSIWIFDSGASHHMSYDHKSFVSLKPKSSMSVLTADGTPMPLAGIGSVSTTNLSLSNVYYIPNLTLSLISVSQLCDSGYSVVFSSTSCYVQDQQSGRKIGTGRRQGGLYILDELRVPDTAASMSSSTVDLSSFRLNSSSSSFYLWHSRLGHVSASRLKYLASTGALGKLQTSDISDCCGCKLAKFSALPFNKSTSVSNAPFDLVHSDVWGPSSVLTKGGSRYYVCFIDDYSRYCWVYLMKNRSEFYDIYRMFRAMVKTQHNAVIKCFRCDQGGEYTSNKFSELLAYDGTIHQTSCTDTPQQNGVAERKHRHIVETARSLLLSAAVPSEFWGEAIRTAVHVINRIPSSITSGLSPFEVLYGHAPDYSYLKVFGSTCFVLLPQVERSKLCPRSAICVFLGYGDGQKGYRCYNPINKKLYVSRHVVFLEHIPFYSLSSDSHTPTRSELAHIDPFAFDDDISSDCTIENCRTDTIATPDTNAPSVPTAIQQPLATVDPTPSTTPSPRYPCRDRKSTQLPDFVYSTYSPSFASFLTSIHNLSEPSSYKEAILDPLWQQAMAEELAALHKTNTWDLVPLPPGKRAIGSRWVYKIKTKSDGSVERYKARLVAKGFSQQYGMDYEETFAPVAKMTTIRTLIAVASVRQWNIFQMDVKNAFLNGDLQEEVYMVPPPGISHNKGEVCKLKKALYGLKQAPRAWFEKFSTVITSLGFRSSDHDSALFLRTNSHGRILLSLYVDDMIITGDDVNGIDELKLQLAKQFEMKDLGTLRYFLGIEVAYSPRGYLLSQSKYIANILEQARISDTRSADSPLELNVKYAPSDGVLLSDPTLYRTLVGSLVYLTITRPDIAYAVHIVSQFVVSPTTVHWAAVLRILRYLRGTQFQSLLFPSSSSLELHAYSDADWAGDPTDRKSTTGFCIFLGDSLISWKSKKQDIVSRSSTEAEYRAMATTTSEIVWLRWLLSDMGVSLSKATPMYCDNKSAIQIAHNSVFHERTKHIEIDCHLTRHHLQHGTITLPFVSSSLQIADLFTKTHSVKRFHFLIDKLSMLPINAS</sequence>
<proteinExistence type="predicted"/>
<dbReference type="EMBL" id="CASHSV030000002">
    <property type="protein sequence ID" value="CAJ2634921.1"/>
    <property type="molecule type" value="Genomic_DNA"/>
</dbReference>
<protein>
    <submittedName>
        <fullName evidence="1">Uncharacterized protein</fullName>
    </submittedName>
</protein>